<dbReference type="InParanoid" id="B7PVY0"/>
<feature type="compositionally biased region" description="Basic and acidic residues" evidence="1">
    <location>
        <begin position="1"/>
        <end position="25"/>
    </location>
</feature>
<dbReference type="HOGENOM" id="CLU_2415717_0_0_1"/>
<reference evidence="3" key="2">
    <citation type="submission" date="2020-05" db="UniProtKB">
        <authorList>
            <consortium name="EnsemblMetazoa"/>
        </authorList>
    </citation>
    <scope>IDENTIFICATION</scope>
    <source>
        <strain evidence="3">wikel</strain>
    </source>
</reference>
<evidence type="ECO:0000313" key="2">
    <source>
        <dbReference type="EMBL" id="EEC10752.1"/>
    </source>
</evidence>
<dbReference type="Proteomes" id="UP000001555">
    <property type="component" value="Unassembled WGS sequence"/>
</dbReference>
<dbReference type="VEuPathDB" id="VectorBase:ISCW008467"/>
<dbReference type="PaxDb" id="6945-B7PVY0"/>
<reference evidence="2 4" key="1">
    <citation type="submission" date="2008-03" db="EMBL/GenBank/DDBJ databases">
        <title>Annotation of Ixodes scapularis.</title>
        <authorList>
            <consortium name="Ixodes scapularis Genome Project Consortium"/>
            <person name="Caler E."/>
            <person name="Hannick L.I."/>
            <person name="Bidwell S."/>
            <person name="Joardar V."/>
            <person name="Thiagarajan M."/>
            <person name="Amedeo P."/>
            <person name="Galinsky K.J."/>
            <person name="Schobel S."/>
            <person name="Inman J."/>
            <person name="Hostetler J."/>
            <person name="Miller J."/>
            <person name="Hammond M."/>
            <person name="Megy K."/>
            <person name="Lawson D."/>
            <person name="Kodira C."/>
            <person name="Sutton G."/>
            <person name="Meyer J."/>
            <person name="Hill C.A."/>
            <person name="Birren B."/>
            <person name="Nene V."/>
            <person name="Collins F."/>
            <person name="Alarcon-Chaidez F."/>
            <person name="Wikel S."/>
            <person name="Strausberg R."/>
        </authorList>
    </citation>
    <scope>NUCLEOTIDE SEQUENCE [LARGE SCALE GENOMIC DNA]</scope>
    <source>
        <strain evidence="4">Wikel</strain>
        <strain evidence="2">Wikel colony</strain>
    </source>
</reference>
<evidence type="ECO:0000256" key="1">
    <source>
        <dbReference type="SAM" id="MobiDB-lite"/>
    </source>
</evidence>
<sequence length="92" mass="9893">MERGASQEDERESRPGKTVREETPKDGTGNADSVHGPPAAVPPLPSALRNDPFWVPSRSHASLSEAPLRHSILPGGFVLLQRTTSGHLGYNL</sequence>
<dbReference type="EnsemblMetazoa" id="ISCW008467-RA">
    <property type="protein sequence ID" value="ISCW008467-PA"/>
    <property type="gene ID" value="ISCW008467"/>
</dbReference>
<dbReference type="EMBL" id="ABJB010806053">
    <property type="status" value="NOT_ANNOTATED_CDS"/>
    <property type="molecule type" value="Genomic_DNA"/>
</dbReference>
<keyword evidence="4" id="KW-1185">Reference proteome</keyword>
<dbReference type="EMBL" id="DS803087">
    <property type="protein sequence ID" value="EEC10752.1"/>
    <property type="molecule type" value="Genomic_DNA"/>
</dbReference>
<dbReference type="AlphaFoldDB" id="B7PVY0"/>
<organism>
    <name type="scientific">Ixodes scapularis</name>
    <name type="common">Black-legged tick</name>
    <name type="synonym">Deer tick</name>
    <dbReference type="NCBI Taxonomy" id="6945"/>
    <lineage>
        <taxon>Eukaryota</taxon>
        <taxon>Metazoa</taxon>
        <taxon>Ecdysozoa</taxon>
        <taxon>Arthropoda</taxon>
        <taxon>Chelicerata</taxon>
        <taxon>Arachnida</taxon>
        <taxon>Acari</taxon>
        <taxon>Parasitiformes</taxon>
        <taxon>Ixodida</taxon>
        <taxon>Ixodoidea</taxon>
        <taxon>Ixodidae</taxon>
        <taxon>Ixodinae</taxon>
        <taxon>Ixodes</taxon>
    </lineage>
</organism>
<gene>
    <name evidence="2" type="ORF">IscW_ISCW008467</name>
</gene>
<protein>
    <submittedName>
        <fullName evidence="2 3">Uncharacterized protein</fullName>
    </submittedName>
</protein>
<proteinExistence type="predicted"/>
<evidence type="ECO:0000313" key="3">
    <source>
        <dbReference type="EnsemblMetazoa" id="ISCW008467-PA"/>
    </source>
</evidence>
<name>B7PVY0_IXOSC</name>
<feature type="region of interest" description="Disordered" evidence="1">
    <location>
        <begin position="1"/>
        <end position="68"/>
    </location>
</feature>
<evidence type="ECO:0000313" key="4">
    <source>
        <dbReference type="Proteomes" id="UP000001555"/>
    </source>
</evidence>
<dbReference type="VEuPathDB" id="VectorBase:ISCI008467"/>
<accession>B7PVY0</accession>